<feature type="repeat" description="WD" evidence="3">
    <location>
        <begin position="49"/>
        <end position="90"/>
    </location>
</feature>
<evidence type="ECO:0000313" key="5">
    <source>
        <dbReference type="Proteomes" id="UP000623467"/>
    </source>
</evidence>
<organism evidence="4 5">
    <name type="scientific">Mycena sanguinolenta</name>
    <dbReference type="NCBI Taxonomy" id="230812"/>
    <lineage>
        <taxon>Eukaryota</taxon>
        <taxon>Fungi</taxon>
        <taxon>Dikarya</taxon>
        <taxon>Basidiomycota</taxon>
        <taxon>Agaricomycotina</taxon>
        <taxon>Agaricomycetes</taxon>
        <taxon>Agaricomycetidae</taxon>
        <taxon>Agaricales</taxon>
        <taxon>Marasmiineae</taxon>
        <taxon>Mycenaceae</taxon>
        <taxon>Mycena</taxon>
    </lineage>
</organism>
<comment type="caution">
    <text evidence="4">The sequence shown here is derived from an EMBL/GenBank/DDBJ whole genome shotgun (WGS) entry which is preliminary data.</text>
</comment>
<gene>
    <name evidence="4" type="ORF">MSAN_00642900</name>
</gene>
<protein>
    <submittedName>
        <fullName evidence="4">Vegetative incompatibility protein HET-E-1</fullName>
    </submittedName>
</protein>
<dbReference type="InterPro" id="IPR019775">
    <property type="entry name" value="WD40_repeat_CS"/>
</dbReference>
<dbReference type="PANTHER" id="PTHR22847:SF637">
    <property type="entry name" value="WD REPEAT DOMAIN 5B"/>
    <property type="match status" value="1"/>
</dbReference>
<dbReference type="InterPro" id="IPR015943">
    <property type="entry name" value="WD40/YVTN_repeat-like_dom_sf"/>
</dbReference>
<keyword evidence="5" id="KW-1185">Reference proteome</keyword>
<dbReference type="AlphaFoldDB" id="A0A8H6Z3F5"/>
<reference evidence="4" key="1">
    <citation type="submission" date="2020-05" db="EMBL/GenBank/DDBJ databases">
        <title>Mycena genomes resolve the evolution of fungal bioluminescence.</title>
        <authorList>
            <person name="Tsai I.J."/>
        </authorList>
    </citation>
    <scope>NUCLEOTIDE SEQUENCE</scope>
    <source>
        <strain evidence="4">160909Yilan</strain>
    </source>
</reference>
<feature type="repeat" description="WD" evidence="3">
    <location>
        <begin position="92"/>
        <end position="133"/>
    </location>
</feature>
<dbReference type="SMART" id="SM00320">
    <property type="entry name" value="WD40"/>
    <property type="match status" value="2"/>
</dbReference>
<dbReference type="OrthoDB" id="2615105at2759"/>
<dbReference type="Proteomes" id="UP000623467">
    <property type="component" value="Unassembled WGS sequence"/>
</dbReference>
<keyword evidence="1 3" id="KW-0853">WD repeat</keyword>
<evidence type="ECO:0000256" key="1">
    <source>
        <dbReference type="ARBA" id="ARBA00022574"/>
    </source>
</evidence>
<keyword evidence="2" id="KW-0677">Repeat</keyword>
<dbReference type="EMBL" id="JACAZH010000004">
    <property type="protein sequence ID" value="KAF7370127.1"/>
    <property type="molecule type" value="Genomic_DNA"/>
</dbReference>
<dbReference type="Pfam" id="PF00400">
    <property type="entry name" value="WD40"/>
    <property type="match status" value="2"/>
</dbReference>
<accession>A0A8H6Z3F5</accession>
<proteinExistence type="predicted"/>
<dbReference type="PANTHER" id="PTHR22847">
    <property type="entry name" value="WD40 REPEAT PROTEIN"/>
    <property type="match status" value="1"/>
</dbReference>
<name>A0A8H6Z3F5_9AGAR</name>
<dbReference type="InterPro" id="IPR036322">
    <property type="entry name" value="WD40_repeat_dom_sf"/>
</dbReference>
<dbReference type="SUPFAM" id="SSF50978">
    <property type="entry name" value="WD40 repeat-like"/>
    <property type="match status" value="1"/>
</dbReference>
<dbReference type="Gene3D" id="2.130.10.10">
    <property type="entry name" value="YVTN repeat-like/Quinoprotein amine dehydrogenase"/>
    <property type="match status" value="1"/>
</dbReference>
<sequence>MNTPFLACSLPVPVLLHTSFHVPSPWALLLALLVLPLGCKEWAAGWGSSVGHIDPVRSVAFSPDGSHIVSGSDDKTVRLWDAKTGQQVGAALVGHIDPVQSVAFSPDGSHIVSGSDDENVCLWDAKNGQQMEAILSLDLVEL</sequence>
<dbReference type="PROSITE" id="PS00678">
    <property type="entry name" value="WD_REPEATS_1"/>
    <property type="match status" value="2"/>
</dbReference>
<evidence type="ECO:0000313" key="4">
    <source>
        <dbReference type="EMBL" id="KAF7370127.1"/>
    </source>
</evidence>
<dbReference type="PROSITE" id="PS50082">
    <property type="entry name" value="WD_REPEATS_2"/>
    <property type="match status" value="2"/>
</dbReference>
<dbReference type="InterPro" id="IPR001680">
    <property type="entry name" value="WD40_rpt"/>
</dbReference>
<dbReference type="GO" id="GO:1990234">
    <property type="term" value="C:transferase complex"/>
    <property type="evidence" value="ECO:0007669"/>
    <property type="project" value="UniProtKB-ARBA"/>
</dbReference>
<evidence type="ECO:0000256" key="2">
    <source>
        <dbReference type="ARBA" id="ARBA00022737"/>
    </source>
</evidence>
<evidence type="ECO:0000256" key="3">
    <source>
        <dbReference type="PROSITE-ProRule" id="PRU00221"/>
    </source>
</evidence>
<dbReference type="PROSITE" id="PS50294">
    <property type="entry name" value="WD_REPEATS_REGION"/>
    <property type="match status" value="2"/>
</dbReference>